<evidence type="ECO:0000313" key="1">
    <source>
        <dbReference type="EMBL" id="KAK2942380.1"/>
    </source>
</evidence>
<comment type="caution">
    <text evidence="1">The sequence shown here is derived from an EMBL/GenBank/DDBJ whole genome shotgun (WGS) entry which is preliminary data.</text>
</comment>
<dbReference type="EMBL" id="JARBJD010000413">
    <property type="protein sequence ID" value="KAK2942380.1"/>
    <property type="molecule type" value="Genomic_DNA"/>
</dbReference>
<reference evidence="1 2" key="1">
    <citation type="journal article" date="2022" name="bioRxiv">
        <title>Genomics of Preaxostyla Flagellates Illuminates Evolutionary Transitions and the Path Towards Mitochondrial Loss.</title>
        <authorList>
            <person name="Novak L.V.F."/>
            <person name="Treitli S.C."/>
            <person name="Pyrih J."/>
            <person name="Halakuc P."/>
            <person name="Pipaliya S.V."/>
            <person name="Vacek V."/>
            <person name="Brzon O."/>
            <person name="Soukal P."/>
            <person name="Eme L."/>
            <person name="Dacks J.B."/>
            <person name="Karnkowska A."/>
            <person name="Elias M."/>
            <person name="Hampl V."/>
        </authorList>
    </citation>
    <scope>NUCLEOTIDE SEQUENCE [LARGE SCALE GENOMIC DNA]</scope>
    <source>
        <strain evidence="1">NAU3</strain>
        <tissue evidence="1">Gut</tissue>
    </source>
</reference>
<evidence type="ECO:0000313" key="2">
    <source>
        <dbReference type="Proteomes" id="UP001281761"/>
    </source>
</evidence>
<accession>A0ABQ9WSB0</accession>
<sequence>MLTKAARRFNTKLTRTTNCGLLNTRQTRPPLRLDLVAMKSIFSCDSASDHFQHVLSLRGSGPRDDCWPLDEDVPRHPTKHALSSPTHRQCSLTRFNHRSGSACGGLWVFGGRSEEKLLLNDVHAFAATTNFWESSLPLEHDLRFGENNRNFRRGARPASRLCWPERDGSIDAVHLPHLSRFGLLTRPNFVFSTPFSFQASAFPKTPIDVAACTVDVEDGIVRMGGLVDGDEVRPFRPYWTVSGLAHDSSDAKCEVQTASGRI</sequence>
<keyword evidence="2" id="KW-1185">Reference proteome</keyword>
<proteinExistence type="predicted"/>
<gene>
    <name evidence="1" type="ORF">BLNAU_22723</name>
</gene>
<name>A0ABQ9WSB0_9EUKA</name>
<dbReference type="SUPFAM" id="SSF117281">
    <property type="entry name" value="Kelch motif"/>
    <property type="match status" value="1"/>
</dbReference>
<dbReference type="Proteomes" id="UP001281761">
    <property type="component" value="Unassembled WGS sequence"/>
</dbReference>
<protein>
    <submittedName>
        <fullName evidence="1">Uncharacterized protein</fullName>
    </submittedName>
</protein>
<dbReference type="InterPro" id="IPR015915">
    <property type="entry name" value="Kelch-typ_b-propeller"/>
</dbReference>
<organism evidence="1 2">
    <name type="scientific">Blattamonas nauphoetae</name>
    <dbReference type="NCBI Taxonomy" id="2049346"/>
    <lineage>
        <taxon>Eukaryota</taxon>
        <taxon>Metamonada</taxon>
        <taxon>Preaxostyla</taxon>
        <taxon>Oxymonadida</taxon>
        <taxon>Blattamonas</taxon>
    </lineage>
</organism>